<sequence>MTRRGWLRLMAAGVLVVWLCLFLHWDNTEKSMIRALLVETSGDSWTVGLLYQFPEASADSSEAKAAIRLCIGRGPELPSAISAAEEALPQRADWRLCEYLLAGQDSVRRTLAACEELFLHRPYGRLASRVFGGSFSVETLKERADESDVLPENLLQCVKNAAPAAPRLYQQSSGFILPVVELEDEAAHYRPEALIITPEQTGRLTESQTEMALLLQGKSWTDTGEHHFALEAGPLRLRRAFCGVEQEGESFLLRVNALSRNNALPADADAEAELEALCADTVRRCWTLGLDISGLGAHQALRDGHFALTTKNVCPKIRADVKLMNF</sequence>
<keyword evidence="1" id="KW-1133">Transmembrane helix</keyword>
<reference evidence="2" key="1">
    <citation type="submission" date="2021-02" db="EMBL/GenBank/DDBJ databases">
        <title>Infant gut strain persistence is associated with maternal origin, phylogeny, and functional potential including surface adhesion and iron acquisition.</title>
        <authorList>
            <person name="Lou Y.C."/>
        </authorList>
    </citation>
    <scope>NUCLEOTIDE SEQUENCE</scope>
    <source>
        <strain evidence="2">L3_101_367G1_dasL3_101_367G1_metabat.metabat.26</strain>
    </source>
</reference>
<dbReference type="Proteomes" id="UP000733372">
    <property type="component" value="Unassembled WGS sequence"/>
</dbReference>
<keyword evidence="1" id="KW-0472">Membrane</keyword>
<feature type="transmembrane region" description="Helical" evidence="1">
    <location>
        <begin position="6"/>
        <end position="25"/>
    </location>
</feature>
<protein>
    <recommendedName>
        <fullName evidence="4">Germination protein, Ger(X)C family</fullName>
    </recommendedName>
</protein>
<accession>A0A943FS38</accession>
<proteinExistence type="predicted"/>
<evidence type="ECO:0000256" key="1">
    <source>
        <dbReference type="SAM" id="Phobius"/>
    </source>
</evidence>
<gene>
    <name evidence="2" type="ORF">KHW66_00805</name>
</gene>
<dbReference type="AlphaFoldDB" id="A0A943FS38"/>
<dbReference type="EMBL" id="JAGZAM010000001">
    <property type="protein sequence ID" value="MBS5686648.1"/>
    <property type="molecule type" value="Genomic_DNA"/>
</dbReference>
<evidence type="ECO:0000313" key="3">
    <source>
        <dbReference type="Proteomes" id="UP000733372"/>
    </source>
</evidence>
<name>A0A943FS38_9FIRM</name>
<evidence type="ECO:0000313" key="2">
    <source>
        <dbReference type="EMBL" id="MBS5686648.1"/>
    </source>
</evidence>
<comment type="caution">
    <text evidence="2">The sequence shown here is derived from an EMBL/GenBank/DDBJ whole genome shotgun (WGS) entry which is preliminary data.</text>
</comment>
<keyword evidence="1" id="KW-0812">Transmembrane</keyword>
<evidence type="ECO:0008006" key="4">
    <source>
        <dbReference type="Google" id="ProtNLM"/>
    </source>
</evidence>
<dbReference type="RefSeq" id="WP_270662280.1">
    <property type="nucleotide sequence ID" value="NZ_CP170812.1"/>
</dbReference>
<organism evidence="2 3">
    <name type="scientific">Faecalibacterium prausnitzii</name>
    <dbReference type="NCBI Taxonomy" id="853"/>
    <lineage>
        <taxon>Bacteria</taxon>
        <taxon>Bacillati</taxon>
        <taxon>Bacillota</taxon>
        <taxon>Clostridia</taxon>
        <taxon>Eubacteriales</taxon>
        <taxon>Oscillospiraceae</taxon>
        <taxon>Faecalibacterium</taxon>
    </lineage>
</organism>